<dbReference type="AlphaFoldDB" id="A0AAV7JMR0"/>
<dbReference type="InterPro" id="IPR002099">
    <property type="entry name" value="MutL/Mlh/PMS"/>
</dbReference>
<dbReference type="GO" id="GO:0016887">
    <property type="term" value="F:ATP hydrolysis activity"/>
    <property type="evidence" value="ECO:0007669"/>
    <property type="project" value="InterPro"/>
</dbReference>
<dbReference type="Proteomes" id="UP001165289">
    <property type="component" value="Unassembled WGS sequence"/>
</dbReference>
<dbReference type="NCBIfam" id="TIGR00585">
    <property type="entry name" value="mutl"/>
    <property type="match status" value="1"/>
</dbReference>
<organism evidence="5 6">
    <name type="scientific">Oopsacas minuta</name>
    <dbReference type="NCBI Taxonomy" id="111878"/>
    <lineage>
        <taxon>Eukaryota</taxon>
        <taxon>Metazoa</taxon>
        <taxon>Porifera</taxon>
        <taxon>Hexactinellida</taxon>
        <taxon>Hexasterophora</taxon>
        <taxon>Lyssacinosida</taxon>
        <taxon>Leucopsacidae</taxon>
        <taxon>Oopsacas</taxon>
    </lineage>
</organism>
<feature type="domain" description="DNA mismatch repair protein S5" evidence="4">
    <location>
        <begin position="210"/>
        <end position="329"/>
    </location>
</feature>
<accession>A0AAV7JMR0</accession>
<proteinExistence type="inferred from homology"/>
<dbReference type="PANTHER" id="PTHR10073">
    <property type="entry name" value="DNA MISMATCH REPAIR PROTEIN MLH, PMS, MUTL"/>
    <property type="match status" value="1"/>
</dbReference>
<dbReference type="Gene3D" id="3.30.230.10">
    <property type="match status" value="1"/>
</dbReference>
<dbReference type="InterPro" id="IPR020568">
    <property type="entry name" value="Ribosomal_Su5_D2-typ_SF"/>
</dbReference>
<reference evidence="5 6" key="1">
    <citation type="journal article" date="2023" name="BMC Biol.">
        <title>The compact genome of the sponge Oopsacas minuta (Hexactinellida) is lacking key metazoan core genes.</title>
        <authorList>
            <person name="Santini S."/>
            <person name="Schenkelaars Q."/>
            <person name="Jourda C."/>
            <person name="Duchesne M."/>
            <person name="Belahbib H."/>
            <person name="Rocher C."/>
            <person name="Selva M."/>
            <person name="Riesgo A."/>
            <person name="Vervoort M."/>
            <person name="Leys S.P."/>
            <person name="Kodjabachian L."/>
            <person name="Le Bivic A."/>
            <person name="Borchiellini C."/>
            <person name="Claverie J.M."/>
            <person name="Renard E."/>
        </authorList>
    </citation>
    <scope>NUCLEOTIDE SEQUENCE [LARGE SCALE GENOMIC DNA]</scope>
    <source>
        <strain evidence="5">SPO-2</strain>
    </source>
</reference>
<dbReference type="PANTHER" id="PTHR10073:SF54">
    <property type="entry name" value="PMS1 PROTEIN HOMOLOG 1"/>
    <property type="match status" value="1"/>
</dbReference>
<dbReference type="GO" id="GO:0032389">
    <property type="term" value="C:MutLalpha complex"/>
    <property type="evidence" value="ECO:0007669"/>
    <property type="project" value="TreeGrafter"/>
</dbReference>
<dbReference type="GO" id="GO:0030983">
    <property type="term" value="F:mismatched DNA binding"/>
    <property type="evidence" value="ECO:0007669"/>
    <property type="project" value="InterPro"/>
</dbReference>
<evidence type="ECO:0000313" key="6">
    <source>
        <dbReference type="Proteomes" id="UP001165289"/>
    </source>
</evidence>
<comment type="caution">
    <text evidence="5">The sequence shown here is derived from an EMBL/GenBank/DDBJ whole genome shotgun (WGS) entry which is preliminary data.</text>
</comment>
<dbReference type="CDD" id="cd00782">
    <property type="entry name" value="MutL_Trans"/>
    <property type="match status" value="1"/>
</dbReference>
<evidence type="ECO:0000256" key="1">
    <source>
        <dbReference type="ARBA" id="ARBA00006082"/>
    </source>
</evidence>
<dbReference type="InterPro" id="IPR014762">
    <property type="entry name" value="DNA_mismatch_repair_CS"/>
</dbReference>
<dbReference type="FunFam" id="3.30.565.10:FF:000017">
    <property type="entry name" value="PMS1 homolog 1, mismatch repair system component"/>
    <property type="match status" value="1"/>
</dbReference>
<feature type="compositionally biased region" description="Polar residues" evidence="3">
    <location>
        <begin position="412"/>
        <end position="436"/>
    </location>
</feature>
<comment type="similarity">
    <text evidence="1">Belongs to the DNA mismatch repair MutL/HexB family.</text>
</comment>
<dbReference type="GO" id="GO:0005524">
    <property type="term" value="F:ATP binding"/>
    <property type="evidence" value="ECO:0007669"/>
    <property type="project" value="InterPro"/>
</dbReference>
<gene>
    <name evidence="5" type="ORF">LOD99_6495</name>
</gene>
<dbReference type="InterPro" id="IPR038973">
    <property type="entry name" value="MutL/Mlh/Pms-like"/>
</dbReference>
<keyword evidence="6" id="KW-1185">Reference proteome</keyword>
<keyword evidence="2" id="KW-0227">DNA damage</keyword>
<feature type="region of interest" description="Disordered" evidence="3">
    <location>
        <begin position="410"/>
        <end position="472"/>
    </location>
</feature>
<evidence type="ECO:0000256" key="3">
    <source>
        <dbReference type="SAM" id="MobiDB-lite"/>
    </source>
</evidence>
<dbReference type="CDD" id="cd16926">
    <property type="entry name" value="HATPase_MutL-MLH-PMS-like"/>
    <property type="match status" value="1"/>
</dbReference>
<protein>
    <recommendedName>
        <fullName evidence="4">DNA mismatch repair protein S5 domain-containing protein</fullName>
    </recommendedName>
</protein>
<dbReference type="Pfam" id="PF01119">
    <property type="entry name" value="DNA_mis_repair"/>
    <property type="match status" value="1"/>
</dbReference>
<evidence type="ECO:0000256" key="2">
    <source>
        <dbReference type="ARBA" id="ARBA00022763"/>
    </source>
</evidence>
<feature type="compositionally biased region" description="Polar residues" evidence="3">
    <location>
        <begin position="451"/>
        <end position="464"/>
    </location>
</feature>
<dbReference type="SUPFAM" id="SSF55874">
    <property type="entry name" value="ATPase domain of HSP90 chaperone/DNA topoisomerase II/histidine kinase"/>
    <property type="match status" value="1"/>
</dbReference>
<evidence type="ECO:0000313" key="5">
    <source>
        <dbReference type="EMBL" id="KAI6649705.1"/>
    </source>
</evidence>
<dbReference type="InterPro" id="IPR014721">
    <property type="entry name" value="Ribsml_uS5_D2-typ_fold_subgr"/>
</dbReference>
<dbReference type="Gene3D" id="3.30.565.10">
    <property type="entry name" value="Histidine kinase-like ATPase, C-terminal domain"/>
    <property type="match status" value="1"/>
</dbReference>
<evidence type="ECO:0000259" key="4">
    <source>
        <dbReference type="SMART" id="SM01340"/>
    </source>
</evidence>
<dbReference type="GO" id="GO:0006298">
    <property type="term" value="P:mismatch repair"/>
    <property type="evidence" value="ECO:0007669"/>
    <property type="project" value="InterPro"/>
</dbReference>
<dbReference type="InterPro" id="IPR013507">
    <property type="entry name" value="DNA_mismatch_S5_2-like"/>
</dbReference>
<dbReference type="GO" id="GO:0140664">
    <property type="term" value="F:ATP-dependent DNA damage sensor activity"/>
    <property type="evidence" value="ECO:0007669"/>
    <property type="project" value="InterPro"/>
</dbReference>
<sequence>MKHLPSETVQLLTSGQIITSVSYLVKELVENALDAGAEHVEVVIEKFGQSKVQIVDNGNGIPKCEISQVCKRHHTSKLTHFEDLAQVNSYGFRGEALHSICSIANVEISSRTSNEELGERHIFDHDGNLSSSHPISIVVGTRIIVTDLFTNMPVRKQIFSSPNKCKEEIKQITLILQAYKIAHPITRFTFKHNGQSLLQLPKADDIGSAITLLHGKSVLDCLNHTYVNRDNFSLTGYIPCLGKQTVSRSNSDLSILIINKRPGIVPSLNTFIRKFLIEHLDLPSRMHPIFFLHLDVLPDKIDINVSANKGTFLLHDQVSIIESLKEEWEILYKHKDVGNKTEIVLPATTTKQLEMSSNCQVSDDVTVMEATDAIPNPNGSGIVEELNYDLNFELTIDDWSQESLDKNKTKKLNSTPNILNLQDTPVTSGKKQLNSTLKDRKTSNKRKSKQSPKQSTISFTQEITRPSPDHVISTPSLKSIKQQIAKSSDLKSPTPGSPPCPILIGPIEGDKFIFHVAPSLYIGDKHILLEQYFYCKLLQSYQLKTSPLSKPLVIPSDLITTDLQYKIAKLKGEQSVNQIFQLVDKSIVNNGFEVSISLTVSNVIEKVEITGLASLYGGDAVKQFILLLDEIDPREFTKDRIVRTELVQQYLRDEAIRELECSKEIQSESLQEVLQLEWEREKINEGVYKHWYHYFSTL</sequence>
<dbReference type="SUPFAM" id="SSF54211">
    <property type="entry name" value="Ribosomal protein S5 domain 2-like"/>
    <property type="match status" value="1"/>
</dbReference>
<dbReference type="SMART" id="SM01340">
    <property type="entry name" value="DNA_mis_repair"/>
    <property type="match status" value="1"/>
</dbReference>
<name>A0AAV7JMR0_9METZ</name>
<dbReference type="InterPro" id="IPR036890">
    <property type="entry name" value="HATPase_C_sf"/>
</dbReference>
<dbReference type="EMBL" id="JAKMXF010000318">
    <property type="protein sequence ID" value="KAI6649705.1"/>
    <property type="molecule type" value="Genomic_DNA"/>
</dbReference>
<dbReference type="PROSITE" id="PS00058">
    <property type="entry name" value="DNA_MISMATCH_REPAIR_1"/>
    <property type="match status" value="1"/>
</dbReference>
<dbReference type="Pfam" id="PF13589">
    <property type="entry name" value="HATPase_c_3"/>
    <property type="match status" value="1"/>
</dbReference>